<organism evidence="8 9">
    <name type="scientific">Saccharopolyspora shandongensis</name>
    <dbReference type="NCBI Taxonomy" id="418495"/>
    <lineage>
        <taxon>Bacteria</taxon>
        <taxon>Bacillati</taxon>
        <taxon>Actinomycetota</taxon>
        <taxon>Actinomycetes</taxon>
        <taxon>Pseudonocardiales</taxon>
        <taxon>Pseudonocardiaceae</taxon>
        <taxon>Saccharopolyspora</taxon>
    </lineage>
</organism>
<evidence type="ECO:0000313" key="9">
    <source>
        <dbReference type="Proteomes" id="UP000199529"/>
    </source>
</evidence>
<dbReference type="EMBL" id="FNOK01000061">
    <property type="protein sequence ID" value="SDZ34079.1"/>
    <property type="molecule type" value="Genomic_DNA"/>
</dbReference>
<name>A0A1H3SAC2_9PSEU</name>
<feature type="transmembrane region" description="Helical" evidence="7">
    <location>
        <begin position="150"/>
        <end position="172"/>
    </location>
</feature>
<feature type="transmembrane region" description="Helical" evidence="7">
    <location>
        <begin position="76"/>
        <end position="96"/>
    </location>
</feature>
<evidence type="ECO:0000256" key="5">
    <source>
        <dbReference type="ARBA" id="ARBA00022989"/>
    </source>
</evidence>
<comment type="similarity">
    <text evidence="2">Belongs to the cytochrome ubiquinol oxidase subunit 2 family.</text>
</comment>
<accession>A0A1H3SAC2</accession>
<dbReference type="STRING" id="418495.SAMN05216215_106141"/>
<keyword evidence="5 7" id="KW-1133">Transmembrane helix</keyword>
<dbReference type="RefSeq" id="WP_093276288.1">
    <property type="nucleotide sequence ID" value="NZ_FNOK01000061.1"/>
</dbReference>
<feature type="transmembrane region" description="Helical" evidence="7">
    <location>
        <begin position="225"/>
        <end position="248"/>
    </location>
</feature>
<dbReference type="PANTHER" id="PTHR43141">
    <property type="entry name" value="CYTOCHROME BD2 SUBUNIT II"/>
    <property type="match status" value="1"/>
</dbReference>
<evidence type="ECO:0000313" key="8">
    <source>
        <dbReference type="EMBL" id="SDZ34079.1"/>
    </source>
</evidence>
<sequence>MELLAVVALGVFALGYFLLGGADIGVGMLLPVLGRDAAQRRLVIAAIAPFFLGNEVWLVATAGVLVGNFPELEGELLSGLFPAVVLLLCGWILRDMGLWLRGRADVRAWWAICDATITGGSWAVALSWGWMFAGLLAGQFHAVATGPGAVLAAVAIAAVFAVHGLAFAALRLSGPLHQRARALFGRGDERRVFALTSAAMALLCLVVGIRLPLLDNTADPGTLGLLLPAMMVITPLLIAAQAYAWWVCRGRVERPSYL</sequence>
<feature type="transmembrane region" description="Helical" evidence="7">
    <location>
        <begin position="42"/>
        <end position="64"/>
    </location>
</feature>
<dbReference type="GO" id="GO:0005886">
    <property type="term" value="C:plasma membrane"/>
    <property type="evidence" value="ECO:0007669"/>
    <property type="project" value="UniProtKB-SubCell"/>
</dbReference>
<keyword evidence="4 7" id="KW-0812">Transmembrane</keyword>
<dbReference type="GO" id="GO:0009055">
    <property type="term" value="F:electron transfer activity"/>
    <property type="evidence" value="ECO:0007669"/>
    <property type="project" value="TreeGrafter"/>
</dbReference>
<keyword evidence="3" id="KW-1003">Cell membrane</keyword>
<keyword evidence="6 7" id="KW-0472">Membrane</keyword>
<keyword evidence="9" id="KW-1185">Reference proteome</keyword>
<comment type="subcellular location">
    <subcellularLocation>
        <location evidence="1">Cell membrane</location>
        <topology evidence="1">Multi-pass membrane protein</topology>
    </subcellularLocation>
</comment>
<evidence type="ECO:0000256" key="3">
    <source>
        <dbReference type="ARBA" id="ARBA00022475"/>
    </source>
</evidence>
<reference evidence="9" key="1">
    <citation type="submission" date="2016-10" db="EMBL/GenBank/DDBJ databases">
        <authorList>
            <person name="Varghese N."/>
            <person name="Submissions S."/>
        </authorList>
    </citation>
    <scope>NUCLEOTIDE SEQUENCE [LARGE SCALE GENOMIC DNA]</scope>
    <source>
        <strain evidence="9">CGMCC 4.3530</strain>
    </source>
</reference>
<dbReference type="PANTHER" id="PTHR43141:SF4">
    <property type="entry name" value="CYTOCHROME BD2 SUBUNIT II"/>
    <property type="match status" value="1"/>
</dbReference>
<dbReference type="Proteomes" id="UP000199529">
    <property type="component" value="Unassembled WGS sequence"/>
</dbReference>
<dbReference type="GO" id="GO:0070069">
    <property type="term" value="C:cytochrome complex"/>
    <property type="evidence" value="ECO:0007669"/>
    <property type="project" value="TreeGrafter"/>
</dbReference>
<evidence type="ECO:0000256" key="4">
    <source>
        <dbReference type="ARBA" id="ARBA00022692"/>
    </source>
</evidence>
<dbReference type="GO" id="GO:0019646">
    <property type="term" value="P:aerobic electron transport chain"/>
    <property type="evidence" value="ECO:0007669"/>
    <property type="project" value="TreeGrafter"/>
</dbReference>
<proteinExistence type="inferred from homology"/>
<evidence type="ECO:0000256" key="2">
    <source>
        <dbReference type="ARBA" id="ARBA00007543"/>
    </source>
</evidence>
<dbReference type="Pfam" id="PF02322">
    <property type="entry name" value="Cyt_bd_oxida_II"/>
    <property type="match status" value="1"/>
</dbReference>
<evidence type="ECO:0000256" key="6">
    <source>
        <dbReference type="ARBA" id="ARBA00023136"/>
    </source>
</evidence>
<feature type="transmembrane region" description="Helical" evidence="7">
    <location>
        <begin position="6"/>
        <end position="30"/>
    </location>
</feature>
<gene>
    <name evidence="8" type="ORF">SAMN05216215_106141</name>
</gene>
<feature type="transmembrane region" description="Helical" evidence="7">
    <location>
        <begin position="192"/>
        <end position="213"/>
    </location>
</feature>
<protein>
    <submittedName>
        <fullName evidence="8">Cytochrome bd-type quinol oxidase, subunit 2</fullName>
    </submittedName>
</protein>
<dbReference type="AlphaFoldDB" id="A0A1H3SAC2"/>
<feature type="transmembrane region" description="Helical" evidence="7">
    <location>
        <begin position="108"/>
        <end position="130"/>
    </location>
</feature>
<dbReference type="GO" id="GO:0016682">
    <property type="term" value="F:oxidoreductase activity, acting on diphenols and related substances as donors, oxygen as acceptor"/>
    <property type="evidence" value="ECO:0007669"/>
    <property type="project" value="TreeGrafter"/>
</dbReference>
<dbReference type="OrthoDB" id="9776710at2"/>
<evidence type="ECO:0000256" key="1">
    <source>
        <dbReference type="ARBA" id="ARBA00004651"/>
    </source>
</evidence>
<dbReference type="InterPro" id="IPR003317">
    <property type="entry name" value="Cyt-d_oxidase_su2"/>
</dbReference>
<evidence type="ECO:0000256" key="7">
    <source>
        <dbReference type="SAM" id="Phobius"/>
    </source>
</evidence>